<evidence type="ECO:0000256" key="3">
    <source>
        <dbReference type="ARBA" id="ARBA00022989"/>
    </source>
</evidence>
<keyword evidence="3 5" id="KW-1133">Transmembrane helix</keyword>
<dbReference type="RefSeq" id="WP_035332864.1">
    <property type="nucleotide sequence ID" value="NZ_APVL01000029.1"/>
</dbReference>
<dbReference type="GO" id="GO:0016020">
    <property type="term" value="C:membrane"/>
    <property type="evidence" value="ECO:0007669"/>
    <property type="project" value="UniProtKB-SubCell"/>
</dbReference>
<dbReference type="GO" id="GO:0030416">
    <property type="term" value="P:methylamine metabolic process"/>
    <property type="evidence" value="ECO:0007669"/>
    <property type="project" value="InterPro"/>
</dbReference>
<dbReference type="EMBL" id="APVL01000029">
    <property type="protein sequence ID" value="EWG08773.1"/>
    <property type="molecule type" value="Genomic_DNA"/>
</dbReference>
<reference evidence="7 8" key="2">
    <citation type="journal article" date="2016" name="Sci. Rep.">
        <title>A novel serine protease, Sep1, from Bacillus firmus DS-1 has nematicidal activity and degrades multiple intestinal-associated nematode proteins.</title>
        <authorList>
            <person name="Geng C."/>
            <person name="Nie X."/>
            <person name="Tang Z."/>
            <person name="Zhang Y."/>
            <person name="Lin J."/>
            <person name="Sun M."/>
            <person name="Peng D."/>
        </authorList>
    </citation>
    <scope>NUCLEOTIDE SEQUENCE [LARGE SCALE GENOMIC DNA]</scope>
    <source>
        <strain evidence="7 8">DS1</strain>
    </source>
</reference>
<evidence type="ECO:0000313" key="7">
    <source>
        <dbReference type="EMBL" id="EWG08773.1"/>
    </source>
</evidence>
<name>W7KRN7_CYTFI</name>
<evidence type="ECO:0000256" key="4">
    <source>
        <dbReference type="ARBA" id="ARBA00023136"/>
    </source>
</evidence>
<dbReference type="eggNOG" id="ENOG503494Y">
    <property type="taxonomic scope" value="Bacteria"/>
</dbReference>
<evidence type="ECO:0000256" key="2">
    <source>
        <dbReference type="ARBA" id="ARBA00022692"/>
    </source>
</evidence>
<dbReference type="Pfam" id="PF07291">
    <property type="entry name" value="MauE"/>
    <property type="match status" value="1"/>
</dbReference>
<proteinExistence type="predicted"/>
<protein>
    <recommendedName>
        <fullName evidence="6">Methylamine utilisation protein MauE domain-containing protein</fullName>
    </recommendedName>
</protein>
<feature type="domain" description="Methylamine utilisation protein MauE" evidence="6">
    <location>
        <begin position="1"/>
        <end position="107"/>
    </location>
</feature>
<dbReference type="AlphaFoldDB" id="W7KRN7"/>
<feature type="transmembrane region" description="Helical" evidence="5">
    <location>
        <begin position="6"/>
        <end position="26"/>
    </location>
</feature>
<evidence type="ECO:0000313" key="8">
    <source>
        <dbReference type="Proteomes" id="UP000019270"/>
    </source>
</evidence>
<comment type="caution">
    <text evidence="7">The sequence shown here is derived from an EMBL/GenBank/DDBJ whole genome shotgun (WGS) entry which is preliminary data.</text>
</comment>
<feature type="transmembrane region" description="Helical" evidence="5">
    <location>
        <begin position="70"/>
        <end position="88"/>
    </location>
</feature>
<evidence type="ECO:0000259" key="6">
    <source>
        <dbReference type="Pfam" id="PF07291"/>
    </source>
</evidence>
<feature type="transmembrane region" description="Helical" evidence="5">
    <location>
        <begin position="47"/>
        <end position="64"/>
    </location>
</feature>
<dbReference type="InterPro" id="IPR009908">
    <property type="entry name" value="Methylamine_util_MauE"/>
</dbReference>
<sequence length="119" mass="13412">MEAIYNIGIYFLLMYFMISSISKILNLSQFSNTVMEYNVLPDKSAKLFGILLPFIELLASISLLLDSTKIYGLMALIFLLFCFGFSVIRVIKSGKKITCGCYGKLMDSKVDNLTLIKIL</sequence>
<evidence type="ECO:0000256" key="1">
    <source>
        <dbReference type="ARBA" id="ARBA00004141"/>
    </source>
</evidence>
<keyword evidence="4 5" id="KW-0472">Membrane</keyword>
<dbReference type="UniPathway" id="UPA00895"/>
<keyword evidence="2 5" id="KW-0812">Transmembrane</keyword>
<organism evidence="7 8">
    <name type="scientific">Cytobacillus firmus DS1</name>
    <dbReference type="NCBI Taxonomy" id="1307436"/>
    <lineage>
        <taxon>Bacteria</taxon>
        <taxon>Bacillati</taxon>
        <taxon>Bacillota</taxon>
        <taxon>Bacilli</taxon>
        <taxon>Bacillales</taxon>
        <taxon>Bacillaceae</taxon>
        <taxon>Cytobacillus</taxon>
    </lineage>
</organism>
<accession>W7KRN7</accession>
<dbReference type="Proteomes" id="UP000019270">
    <property type="component" value="Unassembled WGS sequence"/>
</dbReference>
<evidence type="ECO:0000256" key="5">
    <source>
        <dbReference type="SAM" id="Phobius"/>
    </source>
</evidence>
<dbReference type="OrthoDB" id="2594468at2"/>
<reference evidence="8" key="1">
    <citation type="submission" date="2013-03" db="EMBL/GenBank/DDBJ databases">
        <title>Draft genome sequence of Bacillus firmus DS1.</title>
        <authorList>
            <person name="Peng D."/>
            <person name="Zhu L."/>
            <person name="Sun M."/>
        </authorList>
    </citation>
    <scope>NUCLEOTIDE SEQUENCE [LARGE SCALE GENOMIC DNA]</scope>
    <source>
        <strain evidence="8">DS1</strain>
    </source>
</reference>
<gene>
    <name evidence="7" type="ORF">PBF_22322</name>
</gene>
<comment type="subcellular location">
    <subcellularLocation>
        <location evidence="1">Membrane</location>
        <topology evidence="1">Multi-pass membrane protein</topology>
    </subcellularLocation>
</comment>